<name>A0A4Y0BJT4_ANOFN</name>
<dbReference type="STRING" id="62324.A0A4Y0BJT4"/>
<feature type="compositionally biased region" description="Basic residues" evidence="1">
    <location>
        <begin position="210"/>
        <end position="219"/>
    </location>
</feature>
<dbReference type="VEuPathDB" id="VectorBase:AFUN2_000417"/>
<feature type="compositionally biased region" description="Basic and acidic residues" evidence="1">
    <location>
        <begin position="135"/>
        <end position="155"/>
    </location>
</feature>
<feature type="region of interest" description="Disordered" evidence="1">
    <location>
        <begin position="134"/>
        <end position="219"/>
    </location>
</feature>
<dbReference type="VEuPathDB" id="VectorBase:AFUN019166"/>
<accession>A0A4Y0BJT4</accession>
<protein>
    <submittedName>
        <fullName evidence="2">Uncharacterized protein</fullName>
    </submittedName>
</protein>
<sequence>MVVYICDHIGPLIKTELTNNYKSRGKSDISVSCEDCRKNFVGKAYDAVKTVGDVEKNCKEEKPYKQISWLKTIRAMDERVKDQSPGVKKVFEIIKLIDNIPRKKQQFVSFFLNSSSECSTEDIETAWSLTEQEFEEQKKLSNETNERNQEKKADIPAKNGTTGAVKIVETEASLEQEDAPVKQKKIKTKQSAENDAAPLAKMQKMSKNVQKTKPKRKNP</sequence>
<reference evidence="2" key="1">
    <citation type="submission" date="2020-05" db="UniProtKB">
        <authorList>
            <consortium name="EnsemblMetazoa"/>
        </authorList>
    </citation>
    <scope>IDENTIFICATION</scope>
    <source>
        <strain evidence="2">FUMOZ</strain>
    </source>
</reference>
<dbReference type="EnsemblMetazoa" id="AFUN019166-RA">
    <property type="protein sequence ID" value="AFUN019166-PA"/>
    <property type="gene ID" value="AFUN019166"/>
</dbReference>
<proteinExistence type="predicted"/>
<organism evidence="2">
    <name type="scientific">Anopheles funestus</name>
    <name type="common">African malaria mosquito</name>
    <dbReference type="NCBI Taxonomy" id="62324"/>
    <lineage>
        <taxon>Eukaryota</taxon>
        <taxon>Metazoa</taxon>
        <taxon>Ecdysozoa</taxon>
        <taxon>Arthropoda</taxon>
        <taxon>Hexapoda</taxon>
        <taxon>Insecta</taxon>
        <taxon>Pterygota</taxon>
        <taxon>Neoptera</taxon>
        <taxon>Endopterygota</taxon>
        <taxon>Diptera</taxon>
        <taxon>Nematocera</taxon>
        <taxon>Culicoidea</taxon>
        <taxon>Culicidae</taxon>
        <taxon>Anophelinae</taxon>
        <taxon>Anopheles</taxon>
    </lineage>
</organism>
<evidence type="ECO:0000256" key="1">
    <source>
        <dbReference type="SAM" id="MobiDB-lite"/>
    </source>
</evidence>
<dbReference type="AlphaFoldDB" id="A0A4Y0BJT4"/>
<evidence type="ECO:0000313" key="2">
    <source>
        <dbReference type="EnsemblMetazoa" id="AFUN019166-PA"/>
    </source>
</evidence>